<accession>A0A812N057</accession>
<name>A0A812N057_9DINO</name>
<evidence type="ECO:0008006" key="4">
    <source>
        <dbReference type="Google" id="ProtNLM"/>
    </source>
</evidence>
<organism evidence="2 3">
    <name type="scientific">Symbiodinium natans</name>
    <dbReference type="NCBI Taxonomy" id="878477"/>
    <lineage>
        <taxon>Eukaryota</taxon>
        <taxon>Sar</taxon>
        <taxon>Alveolata</taxon>
        <taxon>Dinophyceae</taxon>
        <taxon>Suessiales</taxon>
        <taxon>Symbiodiniaceae</taxon>
        <taxon>Symbiodinium</taxon>
    </lineage>
</organism>
<feature type="transmembrane region" description="Helical" evidence="1">
    <location>
        <begin position="82"/>
        <end position="101"/>
    </location>
</feature>
<dbReference type="Proteomes" id="UP000604046">
    <property type="component" value="Unassembled WGS sequence"/>
</dbReference>
<feature type="transmembrane region" description="Helical" evidence="1">
    <location>
        <begin position="403"/>
        <end position="423"/>
    </location>
</feature>
<feature type="transmembrane region" description="Helical" evidence="1">
    <location>
        <begin position="339"/>
        <end position="361"/>
    </location>
</feature>
<feature type="transmembrane region" description="Helical" evidence="1">
    <location>
        <begin position="186"/>
        <end position="205"/>
    </location>
</feature>
<dbReference type="AlphaFoldDB" id="A0A812N057"/>
<dbReference type="EMBL" id="CAJNDS010001702">
    <property type="protein sequence ID" value="CAE7273588.1"/>
    <property type="molecule type" value="Genomic_DNA"/>
</dbReference>
<keyword evidence="1" id="KW-0812">Transmembrane</keyword>
<reference evidence="2" key="1">
    <citation type="submission" date="2021-02" db="EMBL/GenBank/DDBJ databases">
        <authorList>
            <person name="Dougan E. K."/>
            <person name="Rhodes N."/>
            <person name="Thang M."/>
            <person name="Chan C."/>
        </authorList>
    </citation>
    <scope>NUCLEOTIDE SEQUENCE</scope>
</reference>
<protein>
    <recommendedName>
        <fullName evidence="4">Transmembrane protein</fullName>
    </recommendedName>
</protein>
<evidence type="ECO:0000256" key="1">
    <source>
        <dbReference type="SAM" id="Phobius"/>
    </source>
</evidence>
<evidence type="ECO:0000313" key="2">
    <source>
        <dbReference type="EMBL" id="CAE7273588.1"/>
    </source>
</evidence>
<gene>
    <name evidence="2" type="ORF">SNAT2548_LOCUS14518</name>
</gene>
<keyword evidence="1" id="KW-0472">Membrane</keyword>
<feature type="transmembrane region" description="Helical" evidence="1">
    <location>
        <begin position="211"/>
        <end position="235"/>
    </location>
</feature>
<evidence type="ECO:0000313" key="3">
    <source>
        <dbReference type="Proteomes" id="UP000604046"/>
    </source>
</evidence>
<keyword evidence="3" id="KW-1185">Reference proteome</keyword>
<dbReference type="OrthoDB" id="433995at2759"/>
<sequence>MWRLSPQDIRESDWQRLQRMSGPVKSLDIFISHTWKTGGLPKMLALLVSSGIYLACPDCIVMPFVLQAYVMGFEALCPLAPWMLIGACLGHVAGFLSAPYFPLACTGACHSGDICFVDIACIHQKDSQLKQRGIYGIGGFLKCAKELRVLWTPPYLSRMWCIFELAAYRKANPTGRISMAPIFIEHSVHLVAMALWGGVWGYWAIQASGLLVAYGYFLGLLLPLAVALLPVVGIVHGLRHFFCAKHQLFQDLRHFRLASAECSEEFDAIFVHTAIQSWYGSTEAFEQFVQKTLVQEIPQVIIPHEYCLLLSTVPITGALEETMSVALGGAPASAVLSSFVGHVFGVSLCWILVSLKLLYYLCDRFAMPYKPGLFNYVQTVAVYAAVCLFFLAGAVVGEVAYRHTLWTSCLFAIFSSVACAISYSQWLQHSIIRLLCWPAWCRKTFMLARP</sequence>
<feature type="transmembrane region" description="Helical" evidence="1">
    <location>
        <begin position="44"/>
        <end position="70"/>
    </location>
</feature>
<proteinExistence type="predicted"/>
<feature type="transmembrane region" description="Helical" evidence="1">
    <location>
        <begin position="373"/>
        <end position="397"/>
    </location>
</feature>
<comment type="caution">
    <text evidence="2">The sequence shown here is derived from an EMBL/GenBank/DDBJ whole genome shotgun (WGS) entry which is preliminary data.</text>
</comment>
<keyword evidence="1" id="KW-1133">Transmembrane helix</keyword>